<dbReference type="InterPro" id="IPR039420">
    <property type="entry name" value="WalR-like"/>
</dbReference>
<dbReference type="PROSITE" id="PS50043">
    <property type="entry name" value="HTH_LUXR_2"/>
    <property type="match status" value="1"/>
</dbReference>
<dbReference type="EMBL" id="JAEHFL010000020">
    <property type="protein sequence ID" value="MBK3429019.1"/>
    <property type="molecule type" value="Genomic_DNA"/>
</dbReference>
<evidence type="ECO:0000313" key="8">
    <source>
        <dbReference type="EMBL" id="MBK3429019.1"/>
    </source>
</evidence>
<reference evidence="8 9" key="1">
    <citation type="submission" date="2020-12" db="EMBL/GenBank/DDBJ databases">
        <title>Draft genome sequence of the commensal strain Corynebacterium tuberculostearicum MFP09/CIP 102622 isolated from human skin.</title>
        <authorList>
            <person name="Boukerb A.M."/>
            <person name="Janvier X."/>
            <person name="Feuilloley M.G.J."/>
            <person name="Groboillot A."/>
        </authorList>
    </citation>
    <scope>NUCLEOTIDE SEQUENCE [LARGE SCALE GENOMIC DNA]</scope>
    <source>
        <strain evidence="8 9">CIP 102622</strain>
    </source>
</reference>
<dbReference type="GO" id="GO:0003677">
    <property type="term" value="F:DNA binding"/>
    <property type="evidence" value="ECO:0007669"/>
    <property type="project" value="UniProtKB-KW"/>
</dbReference>
<keyword evidence="1 5" id="KW-0597">Phosphoprotein</keyword>
<evidence type="ECO:0000259" key="6">
    <source>
        <dbReference type="PROSITE" id="PS50043"/>
    </source>
</evidence>
<evidence type="ECO:0000256" key="5">
    <source>
        <dbReference type="PROSITE-ProRule" id="PRU00169"/>
    </source>
</evidence>
<keyword evidence="9" id="KW-1185">Reference proteome</keyword>
<evidence type="ECO:0000256" key="4">
    <source>
        <dbReference type="ARBA" id="ARBA00023163"/>
    </source>
</evidence>
<evidence type="ECO:0000256" key="2">
    <source>
        <dbReference type="ARBA" id="ARBA00023015"/>
    </source>
</evidence>
<gene>
    <name evidence="8" type="ORF">JDP02_10960</name>
</gene>
<dbReference type="InterPro" id="IPR000792">
    <property type="entry name" value="Tscrpt_reg_LuxR_C"/>
</dbReference>
<dbReference type="Pfam" id="PF00196">
    <property type="entry name" value="GerE"/>
    <property type="match status" value="1"/>
</dbReference>
<accession>A0A8I1HV71</accession>
<organism evidence="8 9">
    <name type="scientific">Corynebacterium tuberculostearicum</name>
    <dbReference type="NCBI Taxonomy" id="38304"/>
    <lineage>
        <taxon>Bacteria</taxon>
        <taxon>Bacillati</taxon>
        <taxon>Actinomycetota</taxon>
        <taxon>Actinomycetes</taxon>
        <taxon>Mycobacteriales</taxon>
        <taxon>Corynebacteriaceae</taxon>
        <taxon>Corynebacterium</taxon>
    </lineage>
</organism>
<dbReference type="PRINTS" id="PR00038">
    <property type="entry name" value="HTHLUXR"/>
</dbReference>
<sequence length="229" mass="24249">MPNYPCRRKAVSKIRVLLADDQAMLVAALSTILNAQDDIEVVATANTGSEAVTAALSHRTDVAILDIRMPGMDGIAAAQAILSRVPECRIIMLTTFNEEELVAQSIAAGAHGFLLKDADPEVLVGAVRDVAKGESVLASQVTGPVLEAYRTALTRGQLSAQERQGLSLVTRREMEVLSLIARGATNGEIAREMVIADTTVKTHVSSLLSKLAARDRVALVLLAQKAGIA</sequence>
<name>A0A8I1HV71_9CORY</name>
<evidence type="ECO:0000256" key="1">
    <source>
        <dbReference type="ARBA" id="ARBA00022553"/>
    </source>
</evidence>
<dbReference type="Proteomes" id="UP000603369">
    <property type="component" value="Unassembled WGS sequence"/>
</dbReference>
<dbReference type="Gene3D" id="3.40.50.2300">
    <property type="match status" value="1"/>
</dbReference>
<dbReference type="PROSITE" id="PS00622">
    <property type="entry name" value="HTH_LUXR_1"/>
    <property type="match status" value="1"/>
</dbReference>
<dbReference type="Pfam" id="PF00072">
    <property type="entry name" value="Response_reg"/>
    <property type="match status" value="1"/>
</dbReference>
<feature type="domain" description="HTH luxR-type" evidence="6">
    <location>
        <begin position="162"/>
        <end position="227"/>
    </location>
</feature>
<dbReference type="PANTHER" id="PTHR43214:SF24">
    <property type="entry name" value="TRANSCRIPTIONAL REGULATORY PROTEIN NARL-RELATED"/>
    <property type="match status" value="1"/>
</dbReference>
<dbReference type="InterPro" id="IPR016032">
    <property type="entry name" value="Sig_transdc_resp-reg_C-effctor"/>
</dbReference>
<dbReference type="SMART" id="SM00421">
    <property type="entry name" value="HTH_LUXR"/>
    <property type="match status" value="1"/>
</dbReference>
<keyword evidence="2" id="KW-0805">Transcription regulation</keyword>
<evidence type="ECO:0000313" key="9">
    <source>
        <dbReference type="Proteomes" id="UP000603369"/>
    </source>
</evidence>
<dbReference type="InterPro" id="IPR001789">
    <property type="entry name" value="Sig_transdc_resp-reg_receiver"/>
</dbReference>
<feature type="domain" description="Response regulatory" evidence="7">
    <location>
        <begin position="15"/>
        <end position="131"/>
    </location>
</feature>
<dbReference type="SUPFAM" id="SSF46894">
    <property type="entry name" value="C-terminal effector domain of the bipartite response regulators"/>
    <property type="match status" value="1"/>
</dbReference>
<evidence type="ECO:0000256" key="3">
    <source>
        <dbReference type="ARBA" id="ARBA00023125"/>
    </source>
</evidence>
<dbReference type="InterPro" id="IPR058245">
    <property type="entry name" value="NreC/VraR/RcsB-like_REC"/>
</dbReference>
<dbReference type="AlphaFoldDB" id="A0A8I1HV71"/>
<comment type="caution">
    <text evidence="8">The sequence shown here is derived from an EMBL/GenBank/DDBJ whole genome shotgun (WGS) entry which is preliminary data.</text>
</comment>
<dbReference type="CDD" id="cd06170">
    <property type="entry name" value="LuxR_C_like"/>
    <property type="match status" value="1"/>
</dbReference>
<dbReference type="InterPro" id="IPR011006">
    <property type="entry name" value="CheY-like_superfamily"/>
</dbReference>
<dbReference type="GO" id="GO:0006355">
    <property type="term" value="P:regulation of DNA-templated transcription"/>
    <property type="evidence" value="ECO:0007669"/>
    <property type="project" value="InterPro"/>
</dbReference>
<feature type="modified residue" description="4-aspartylphosphate" evidence="5">
    <location>
        <position position="66"/>
    </location>
</feature>
<dbReference type="PROSITE" id="PS50110">
    <property type="entry name" value="RESPONSE_REGULATORY"/>
    <property type="match status" value="1"/>
</dbReference>
<keyword evidence="4" id="KW-0804">Transcription</keyword>
<proteinExistence type="predicted"/>
<dbReference type="SUPFAM" id="SSF52172">
    <property type="entry name" value="CheY-like"/>
    <property type="match status" value="1"/>
</dbReference>
<protein>
    <submittedName>
        <fullName evidence="8">Response regulator transcription factor</fullName>
    </submittedName>
</protein>
<dbReference type="PANTHER" id="PTHR43214">
    <property type="entry name" value="TWO-COMPONENT RESPONSE REGULATOR"/>
    <property type="match status" value="1"/>
</dbReference>
<keyword evidence="3" id="KW-0238">DNA-binding</keyword>
<evidence type="ECO:0000259" key="7">
    <source>
        <dbReference type="PROSITE" id="PS50110"/>
    </source>
</evidence>
<dbReference type="GO" id="GO:0000160">
    <property type="term" value="P:phosphorelay signal transduction system"/>
    <property type="evidence" value="ECO:0007669"/>
    <property type="project" value="InterPro"/>
</dbReference>
<dbReference type="SMART" id="SM00448">
    <property type="entry name" value="REC"/>
    <property type="match status" value="1"/>
</dbReference>
<dbReference type="CDD" id="cd17535">
    <property type="entry name" value="REC_NarL-like"/>
    <property type="match status" value="1"/>
</dbReference>